<dbReference type="PROSITE" id="PS50181">
    <property type="entry name" value="FBOX"/>
    <property type="match status" value="1"/>
</dbReference>
<dbReference type="Pfam" id="PF12937">
    <property type="entry name" value="F-box-like"/>
    <property type="match status" value="1"/>
</dbReference>
<dbReference type="AlphaFoldDB" id="A0A1I8BCZ3"/>
<reference evidence="3" key="1">
    <citation type="submission" date="2016-11" db="UniProtKB">
        <authorList>
            <consortium name="WormBaseParasite"/>
        </authorList>
    </citation>
    <scope>IDENTIFICATION</scope>
</reference>
<proteinExistence type="predicted"/>
<dbReference type="SMART" id="SM00256">
    <property type="entry name" value="FBOX"/>
    <property type="match status" value="1"/>
</dbReference>
<organism evidence="2 3">
    <name type="scientific">Meloidogyne hapla</name>
    <name type="common">Root-knot nematode worm</name>
    <dbReference type="NCBI Taxonomy" id="6305"/>
    <lineage>
        <taxon>Eukaryota</taxon>
        <taxon>Metazoa</taxon>
        <taxon>Ecdysozoa</taxon>
        <taxon>Nematoda</taxon>
        <taxon>Chromadorea</taxon>
        <taxon>Rhabditida</taxon>
        <taxon>Tylenchina</taxon>
        <taxon>Tylenchomorpha</taxon>
        <taxon>Tylenchoidea</taxon>
        <taxon>Meloidogynidae</taxon>
        <taxon>Meloidogyninae</taxon>
        <taxon>Meloidogyne</taxon>
    </lineage>
</organism>
<dbReference type="SUPFAM" id="SSF81383">
    <property type="entry name" value="F-box domain"/>
    <property type="match status" value="1"/>
</dbReference>
<keyword evidence="2" id="KW-1185">Reference proteome</keyword>
<sequence>MMKNLPNEVNIDILKYLKVEQLFSVQQTNKYFYVLIDDHKFVLARMNFYTIYFHVPSKRELTSNQNNQEKHYFPLINKWKSLTKLPSFELKKKVDKLIKMNFYYFQWHTAIKQHMPVLLRTCKYTKFTICVSKNIGEIYRRYYFRIPNIPGNIEHMLVIRQWLEILFNCTYEIVFFYELINPELIKLLFEDNKRIPFQFNIKQRCAIFCKNCSCESLLDFSLNHLKIGECLQLDFNGVWNIEENTENLFNLLINERAKFKEICYTRLEESTLYDMIIKLHVGPRTSHFLFGQPKPEELYKPKPELYDFELSEQLEKKWKDAIKKSIPMYITIINNDITGNVVLCSEKG</sequence>
<accession>A0A1I8BCZ3</accession>
<dbReference type="WBParaSite" id="MhA1_Contig2018.frz3.gene6">
    <property type="protein sequence ID" value="MhA1_Contig2018.frz3.gene6"/>
    <property type="gene ID" value="MhA1_Contig2018.frz3.gene6"/>
</dbReference>
<evidence type="ECO:0000313" key="2">
    <source>
        <dbReference type="Proteomes" id="UP000095281"/>
    </source>
</evidence>
<dbReference type="InterPro" id="IPR036047">
    <property type="entry name" value="F-box-like_dom_sf"/>
</dbReference>
<dbReference type="Proteomes" id="UP000095281">
    <property type="component" value="Unplaced"/>
</dbReference>
<evidence type="ECO:0000259" key="1">
    <source>
        <dbReference type="PROSITE" id="PS50181"/>
    </source>
</evidence>
<name>A0A1I8BCZ3_MELHA</name>
<feature type="domain" description="F-box" evidence="1">
    <location>
        <begin position="1"/>
        <end position="46"/>
    </location>
</feature>
<protein>
    <submittedName>
        <fullName evidence="3">F-box domain-containing protein</fullName>
    </submittedName>
</protein>
<dbReference type="Gene3D" id="1.20.1280.50">
    <property type="match status" value="1"/>
</dbReference>
<dbReference type="InterPro" id="IPR001810">
    <property type="entry name" value="F-box_dom"/>
</dbReference>
<evidence type="ECO:0000313" key="3">
    <source>
        <dbReference type="WBParaSite" id="MhA1_Contig2018.frz3.gene6"/>
    </source>
</evidence>